<keyword evidence="3" id="KW-0804">Transcription</keyword>
<dbReference type="AlphaFoldDB" id="A0A194AI16"/>
<dbReference type="STRING" id="1592317.DPF_1117"/>
<evidence type="ECO:0000313" key="7">
    <source>
        <dbReference type="Proteomes" id="UP000095200"/>
    </source>
</evidence>
<comment type="caution">
    <text evidence="6">The sequence shown here is derived from an EMBL/GenBank/DDBJ whole genome shotgun (WGS) entry which is preliminary data.</text>
</comment>
<organism evidence="6 7">
    <name type="scientific">Desulfoplanes formicivorans</name>
    <dbReference type="NCBI Taxonomy" id="1592317"/>
    <lineage>
        <taxon>Bacteria</taxon>
        <taxon>Pseudomonadati</taxon>
        <taxon>Thermodesulfobacteriota</taxon>
        <taxon>Desulfovibrionia</taxon>
        <taxon>Desulfovibrionales</taxon>
        <taxon>Desulfoplanaceae</taxon>
        <taxon>Desulfoplanes</taxon>
    </lineage>
</organism>
<dbReference type="InterPro" id="IPR023772">
    <property type="entry name" value="DNA-bd_HTH_TetR-type_CS"/>
</dbReference>
<evidence type="ECO:0000256" key="1">
    <source>
        <dbReference type="ARBA" id="ARBA00023015"/>
    </source>
</evidence>
<dbReference type="Gene3D" id="1.10.357.10">
    <property type="entry name" value="Tetracycline Repressor, domain 2"/>
    <property type="match status" value="1"/>
</dbReference>
<dbReference type="InterPro" id="IPR036271">
    <property type="entry name" value="Tet_transcr_reg_TetR-rel_C_sf"/>
</dbReference>
<dbReference type="InterPro" id="IPR001647">
    <property type="entry name" value="HTH_TetR"/>
</dbReference>
<dbReference type="PANTHER" id="PTHR47506">
    <property type="entry name" value="TRANSCRIPTIONAL REGULATORY PROTEIN"/>
    <property type="match status" value="1"/>
</dbReference>
<keyword evidence="2 4" id="KW-0238">DNA-binding</keyword>
<evidence type="ECO:0000256" key="4">
    <source>
        <dbReference type="PROSITE-ProRule" id="PRU00335"/>
    </source>
</evidence>
<keyword evidence="7" id="KW-1185">Reference proteome</keyword>
<name>A0A194AI16_9BACT</name>
<evidence type="ECO:0000259" key="5">
    <source>
        <dbReference type="PROSITE" id="PS50977"/>
    </source>
</evidence>
<gene>
    <name evidence="6" type="ORF">DPF_1117</name>
</gene>
<dbReference type="PROSITE" id="PS50977">
    <property type="entry name" value="HTH_TETR_2"/>
    <property type="match status" value="1"/>
</dbReference>
<reference evidence="7" key="1">
    <citation type="submission" date="2016-06" db="EMBL/GenBank/DDBJ databases">
        <title>Draft genome sequence of Desulfoplanes formicivorans strain Pf12B.</title>
        <authorList>
            <person name="Watanabe M."/>
            <person name="Kojima H."/>
            <person name="Fukui M."/>
        </authorList>
    </citation>
    <scope>NUCLEOTIDE SEQUENCE [LARGE SCALE GENOMIC DNA]</scope>
    <source>
        <strain evidence="7">Pf12B</strain>
    </source>
</reference>
<dbReference type="GO" id="GO:0003677">
    <property type="term" value="F:DNA binding"/>
    <property type="evidence" value="ECO:0007669"/>
    <property type="project" value="UniProtKB-UniRule"/>
</dbReference>
<evidence type="ECO:0000256" key="2">
    <source>
        <dbReference type="ARBA" id="ARBA00023125"/>
    </source>
</evidence>
<dbReference type="EMBL" id="BDFE01000015">
    <property type="protein sequence ID" value="GAU08409.1"/>
    <property type="molecule type" value="Genomic_DNA"/>
</dbReference>
<dbReference type="SUPFAM" id="SSF48498">
    <property type="entry name" value="Tetracyclin repressor-like, C-terminal domain"/>
    <property type="match status" value="1"/>
</dbReference>
<dbReference type="InterPro" id="IPR009057">
    <property type="entry name" value="Homeodomain-like_sf"/>
</dbReference>
<sequence>MSLKQNILESATRLFATNGFKNTSISAISRHSGAAEGTIFHHFKNKEDVFLCALNRAKGLIINEVDDKINNRQFDTGLEMVEAVINVYFYLSEAWGMELALLHRSHSYELASVNDACRTTIETIYNCFLNAISEGIIIGKQDGSIGDVAPSKTAVIIFGMLNGLLRFNAENIFPVHSLYFDILQACKKILANSCDEVQV</sequence>
<protein>
    <submittedName>
        <fullName evidence="6">TetR family transcriptional regulator</fullName>
    </submittedName>
</protein>
<feature type="DNA-binding region" description="H-T-H motif" evidence="4">
    <location>
        <begin position="24"/>
        <end position="43"/>
    </location>
</feature>
<feature type="domain" description="HTH tetR-type" evidence="5">
    <location>
        <begin position="1"/>
        <end position="61"/>
    </location>
</feature>
<dbReference type="Proteomes" id="UP000095200">
    <property type="component" value="Unassembled WGS sequence"/>
</dbReference>
<evidence type="ECO:0000256" key="3">
    <source>
        <dbReference type="ARBA" id="ARBA00023163"/>
    </source>
</evidence>
<dbReference type="PROSITE" id="PS01081">
    <property type="entry name" value="HTH_TETR_1"/>
    <property type="match status" value="1"/>
</dbReference>
<dbReference type="PRINTS" id="PR00455">
    <property type="entry name" value="HTHTETR"/>
</dbReference>
<dbReference type="PANTHER" id="PTHR47506:SF1">
    <property type="entry name" value="HTH-TYPE TRANSCRIPTIONAL REGULATOR YJDC"/>
    <property type="match status" value="1"/>
</dbReference>
<keyword evidence="1" id="KW-0805">Transcription regulation</keyword>
<dbReference type="SUPFAM" id="SSF46689">
    <property type="entry name" value="Homeodomain-like"/>
    <property type="match status" value="1"/>
</dbReference>
<proteinExistence type="predicted"/>
<dbReference type="Pfam" id="PF00440">
    <property type="entry name" value="TetR_N"/>
    <property type="match status" value="1"/>
</dbReference>
<accession>A0A194AI16</accession>
<evidence type="ECO:0000313" key="6">
    <source>
        <dbReference type="EMBL" id="GAU08409.1"/>
    </source>
</evidence>
<dbReference type="RefSeq" id="WP_069857916.1">
    <property type="nucleotide sequence ID" value="NZ_BDFE01000015.1"/>
</dbReference>